<dbReference type="InterPro" id="IPR032205">
    <property type="entry name" value="DUF5024"/>
</dbReference>
<keyword evidence="3" id="KW-1185">Reference proteome</keyword>
<dbReference type="STRING" id="1121098.HMPREF1534_01560"/>
<proteinExistence type="predicted"/>
<dbReference type="Pfam" id="PF16427">
    <property type="entry name" value="DUF5024"/>
    <property type="match status" value="1"/>
</dbReference>
<organism evidence="2 3">
    <name type="scientific">Phocaeicola massiliensis B84634 = Timone 84634 = DSM 17679 = JCM 13223</name>
    <dbReference type="NCBI Taxonomy" id="1121098"/>
    <lineage>
        <taxon>Bacteria</taxon>
        <taxon>Pseudomonadati</taxon>
        <taxon>Bacteroidota</taxon>
        <taxon>Bacteroidia</taxon>
        <taxon>Bacteroidales</taxon>
        <taxon>Bacteroidaceae</taxon>
        <taxon>Phocaeicola</taxon>
    </lineage>
</organism>
<feature type="chain" id="PRO_5004680025" description="DUF5024 domain-containing protein" evidence="1">
    <location>
        <begin position="26"/>
        <end position="204"/>
    </location>
</feature>
<evidence type="ECO:0000313" key="2">
    <source>
        <dbReference type="EMBL" id="EOA55574.1"/>
    </source>
</evidence>
<dbReference type="OrthoDB" id="9894128at2"/>
<name>U6RG36_9BACT</name>
<evidence type="ECO:0000313" key="3">
    <source>
        <dbReference type="Proteomes" id="UP000017831"/>
    </source>
</evidence>
<gene>
    <name evidence="2" type="ORF">HMPREF1534_01560</name>
</gene>
<dbReference type="eggNOG" id="ENOG5033S2T">
    <property type="taxonomic scope" value="Bacteria"/>
</dbReference>
<dbReference type="GeneID" id="60062455"/>
<reference evidence="2 3" key="1">
    <citation type="submission" date="2013-04" db="EMBL/GenBank/DDBJ databases">
        <title>The Genome Sequence of Bacteroides massiliensis DSM 17679.</title>
        <authorList>
            <consortium name="The Broad Institute Genomics Platform"/>
            <person name="Earl A."/>
            <person name="Ward D."/>
            <person name="Feldgarden M."/>
            <person name="Gevers D."/>
            <person name="Martens E."/>
            <person name="Fenner L."/>
            <person name="Roux V."/>
            <person name="Mallet M.N."/>
            <person name="Raoult D."/>
            <person name="Walker B."/>
            <person name="Young S."/>
            <person name="Zeng Q."/>
            <person name="Gargeya S."/>
            <person name="Fitzgerald M."/>
            <person name="Haas B."/>
            <person name="Abouelleil A."/>
            <person name="Allen A.W."/>
            <person name="Alvarado L."/>
            <person name="Arachchi H.M."/>
            <person name="Berlin A.M."/>
            <person name="Chapman S.B."/>
            <person name="Gainer-Dewar J."/>
            <person name="Goldberg J."/>
            <person name="Griggs A."/>
            <person name="Gujja S."/>
            <person name="Hansen M."/>
            <person name="Howarth C."/>
            <person name="Imamovic A."/>
            <person name="Ireland A."/>
            <person name="Larimer J."/>
            <person name="McCowan C."/>
            <person name="Murphy C."/>
            <person name="Pearson M."/>
            <person name="Poon T.W."/>
            <person name="Priest M."/>
            <person name="Roberts A."/>
            <person name="Saif S."/>
            <person name="Shea T."/>
            <person name="Sisk P."/>
            <person name="Sykes S."/>
            <person name="Wortman J."/>
            <person name="Nusbaum C."/>
            <person name="Birren B."/>
        </authorList>
    </citation>
    <scope>NUCLEOTIDE SEQUENCE [LARGE SCALE GENOMIC DNA]</scope>
    <source>
        <strain evidence="3">B84634 / Timone 84634 / DSM 17679 / JCM 13223</strain>
    </source>
</reference>
<dbReference type="EMBL" id="AQHY01000019">
    <property type="protein sequence ID" value="EOA55574.1"/>
    <property type="molecule type" value="Genomic_DNA"/>
</dbReference>
<accession>U6RG36</accession>
<evidence type="ECO:0000256" key="1">
    <source>
        <dbReference type="SAM" id="SignalP"/>
    </source>
</evidence>
<dbReference type="HOGENOM" id="CLU_1341040_0_0_10"/>
<sequence>MKKKTLLRLVMVCLLLGCGVSGIKAQITIDKMANELEKRDDVAINSVTKRDPKTRKVIKVVKTYSVKDTKLGKRLIDAFEKDEEYAETAIKDMPKGRNAGQKANFTFIFRTDDEKRTYTLTTNESGNVSFTIIISPLKNGREVTGVDWIIENTNQQFCQTTTTIDKNGDVYLNGKRVTGIRKAKNVQINNGRVYVDGKLVKDND</sequence>
<comment type="caution">
    <text evidence="2">The sequence shown here is derived from an EMBL/GenBank/DDBJ whole genome shotgun (WGS) entry which is preliminary data.</text>
</comment>
<protein>
    <recommendedName>
        <fullName evidence="4">DUF5024 domain-containing protein</fullName>
    </recommendedName>
</protein>
<evidence type="ECO:0008006" key="4">
    <source>
        <dbReference type="Google" id="ProtNLM"/>
    </source>
</evidence>
<dbReference type="RefSeq" id="WP_005939289.1">
    <property type="nucleotide sequence ID" value="NZ_KB890375.1"/>
</dbReference>
<dbReference type="PATRIC" id="fig|1121098.3.peg.1585"/>
<dbReference type="AlphaFoldDB" id="U6RG36"/>
<feature type="signal peptide" evidence="1">
    <location>
        <begin position="1"/>
        <end position="25"/>
    </location>
</feature>
<keyword evidence="1" id="KW-0732">Signal</keyword>
<dbReference type="Proteomes" id="UP000017831">
    <property type="component" value="Unassembled WGS sequence"/>
</dbReference>